<protein>
    <recommendedName>
        <fullName evidence="3">Lipoprotein</fullName>
    </recommendedName>
</protein>
<dbReference type="Proteomes" id="UP001596047">
    <property type="component" value="Unassembled WGS sequence"/>
</dbReference>
<accession>A0ABW0VQ85</accession>
<organism evidence="1 2">
    <name type="scientific">Paenibacillus solisilvae</name>
    <dbReference type="NCBI Taxonomy" id="2486751"/>
    <lineage>
        <taxon>Bacteria</taxon>
        <taxon>Bacillati</taxon>
        <taxon>Bacillota</taxon>
        <taxon>Bacilli</taxon>
        <taxon>Bacillales</taxon>
        <taxon>Paenibacillaceae</taxon>
        <taxon>Paenibacillus</taxon>
    </lineage>
</organism>
<keyword evidence="2" id="KW-1185">Reference proteome</keyword>
<gene>
    <name evidence="1" type="ORF">ACFPYJ_02200</name>
</gene>
<dbReference type="PROSITE" id="PS51257">
    <property type="entry name" value="PROKAR_LIPOPROTEIN"/>
    <property type="match status" value="1"/>
</dbReference>
<reference evidence="2" key="1">
    <citation type="journal article" date="2019" name="Int. J. Syst. Evol. Microbiol.">
        <title>The Global Catalogue of Microorganisms (GCM) 10K type strain sequencing project: providing services to taxonomists for standard genome sequencing and annotation.</title>
        <authorList>
            <consortium name="The Broad Institute Genomics Platform"/>
            <consortium name="The Broad Institute Genome Sequencing Center for Infectious Disease"/>
            <person name="Wu L."/>
            <person name="Ma J."/>
        </authorList>
    </citation>
    <scope>NUCLEOTIDE SEQUENCE [LARGE SCALE GENOMIC DNA]</scope>
    <source>
        <strain evidence="2">CGMCC 1.3240</strain>
    </source>
</reference>
<evidence type="ECO:0000313" key="2">
    <source>
        <dbReference type="Proteomes" id="UP001596047"/>
    </source>
</evidence>
<proteinExistence type="predicted"/>
<sequence>MKIILIAILVTFLLSACNYKPVKEHNEQIKKDIEQGKQQNTPSQ</sequence>
<evidence type="ECO:0000313" key="1">
    <source>
        <dbReference type="EMBL" id="MFC5647946.1"/>
    </source>
</evidence>
<dbReference type="EMBL" id="JBHSOW010000009">
    <property type="protein sequence ID" value="MFC5647946.1"/>
    <property type="molecule type" value="Genomic_DNA"/>
</dbReference>
<dbReference type="RefSeq" id="WP_379186412.1">
    <property type="nucleotide sequence ID" value="NZ_JBHSOW010000009.1"/>
</dbReference>
<evidence type="ECO:0008006" key="3">
    <source>
        <dbReference type="Google" id="ProtNLM"/>
    </source>
</evidence>
<comment type="caution">
    <text evidence="1">The sequence shown here is derived from an EMBL/GenBank/DDBJ whole genome shotgun (WGS) entry which is preliminary data.</text>
</comment>
<name>A0ABW0VQ85_9BACL</name>